<dbReference type="AlphaFoldDB" id="E9B3J9"/>
<dbReference type="OMA" id="NPFHCIL"/>
<keyword evidence="2" id="KW-0472">Membrane</keyword>
<feature type="transmembrane region" description="Helical" evidence="2">
    <location>
        <begin position="322"/>
        <end position="341"/>
    </location>
</feature>
<keyword evidence="2" id="KW-1133">Transmembrane helix</keyword>
<dbReference type="EMBL" id="FR799585">
    <property type="protein sequence ID" value="CBZ29816.1"/>
    <property type="molecule type" value="Genomic_DNA"/>
</dbReference>
<evidence type="ECO:0000313" key="3">
    <source>
        <dbReference type="EMBL" id="CBZ29816.1"/>
    </source>
</evidence>
<proteinExistence type="predicted"/>
<dbReference type="GeneID" id="13453785"/>
<dbReference type="KEGG" id="lmi:LMXM_32_0210"/>
<feature type="region of interest" description="Disordered" evidence="1">
    <location>
        <begin position="77"/>
        <end position="126"/>
    </location>
</feature>
<name>E9B3J9_LEIMU</name>
<dbReference type="RefSeq" id="XP_003878266.1">
    <property type="nucleotide sequence ID" value="XM_003878217.1"/>
</dbReference>
<keyword evidence="2" id="KW-0812">Transmembrane</keyword>
<accession>E9B3J9</accession>
<dbReference type="PhylomeDB" id="E9B3J9"/>
<dbReference type="OrthoDB" id="263665at2759"/>
<feature type="transmembrane region" description="Helical" evidence="2">
    <location>
        <begin position="289"/>
        <end position="310"/>
    </location>
</feature>
<protein>
    <submittedName>
        <fullName evidence="3">Uncharacterized protein</fullName>
    </submittedName>
</protein>
<organism evidence="3 4">
    <name type="scientific">Leishmania mexicana (strain MHOM/GT/2001/U1103)</name>
    <dbReference type="NCBI Taxonomy" id="929439"/>
    <lineage>
        <taxon>Eukaryota</taxon>
        <taxon>Discoba</taxon>
        <taxon>Euglenozoa</taxon>
        <taxon>Kinetoplastea</taxon>
        <taxon>Metakinetoplastina</taxon>
        <taxon>Trypanosomatida</taxon>
        <taxon>Trypanosomatidae</taxon>
        <taxon>Leishmaniinae</taxon>
        <taxon>Leishmania</taxon>
    </lineage>
</organism>
<dbReference type="VEuPathDB" id="TriTrypDB:LmxM.32.0210"/>
<sequence length="920" mass="100129">MTLKAQDVKHIIAWFIGVVPVCFYTALMVVCRVHRRQIAFVCAAVSGVTFFVWFVLNCASIVFAIILARSNINSAKRTREKSDVSPRGADPVRENPQTQRFTINADGSPMISQQSEDEGVLSSIPDSSKANMTAFENSSCLSSIQESSSRASVNPLHSPWQASPTMNIGLQGSPLPRGELVVAPLRETGMLSPPSFLEHLYTKDAAPVMPACPPMKPSHLQSYTTQNLGADRNFSGPGEQEKCMLKDQALSLANRLPAFMHAPTDARRASAPSTIASVRVADPSKLLRIAFMMPLVSLYMTIIITIFMLIGALLCVYDTHCLFLASPVLGLPWLWANLLVIRKAFYNTSYLRHSFHCRLASVFTHWFFMLIVYLLSVGVFAAACVLEVMYWTPYNIDGEATPNAIRVVSYFAPILIMLSIGVFLNNLKGMLGITWETYESEMVADEAPAATGYPKSPRERVAMRDLSPKVVSHGRVGRPSPSAGIGSVSGNSSLRTAGTVSAAAVHARLQPPVMSPSIPQTLPEETCSTLSSIVRSLAVGSIFIPQINAASSAKLSVNKNLLRGSHSSTNGSSDHHNGSQPAVFISSVPQLKTVTMLYVVYRDIYDDEEAVSSVFNASNQRGGMAATRNKQQTVSANFEAVMEALEDARGQDSADANSYVLTAYEDAICLVWGLIPFSSEPVLLAIEKARKIMVAFQSRPKPPTSFSNARQELVAAVVSAPHSLVGLVGSGSCRGIHFFNPRQHELGAQMLRRGIAMHRRLPSLQASLDEPKNPFHCILLDGRSWNSTASQILARPCGISGSDGPNTAVKLPRQRRPLLNVSSKSTKTQFVIIYNFMEVLKAIEEEWHLVVQRQEHLGSKFCFLSEAVQLLHQGDQNGAQQVLKGAVQSMTSSSDADNITIAKMLLEDLDVTEGGGSPTM</sequence>
<feature type="transmembrane region" description="Helical" evidence="2">
    <location>
        <begin position="362"/>
        <end position="392"/>
    </location>
</feature>
<gene>
    <name evidence="3" type="ORF">LMXM_32_0210</name>
</gene>
<feature type="transmembrane region" description="Helical" evidence="2">
    <location>
        <begin position="404"/>
        <end position="424"/>
    </location>
</feature>
<evidence type="ECO:0000313" key="4">
    <source>
        <dbReference type="Proteomes" id="UP000007259"/>
    </source>
</evidence>
<feature type="region of interest" description="Disordered" evidence="1">
    <location>
        <begin position="471"/>
        <end position="490"/>
    </location>
</feature>
<dbReference type="Proteomes" id="UP000007259">
    <property type="component" value="Chromosome 32"/>
</dbReference>
<evidence type="ECO:0000256" key="2">
    <source>
        <dbReference type="SAM" id="Phobius"/>
    </source>
</evidence>
<evidence type="ECO:0000256" key="1">
    <source>
        <dbReference type="SAM" id="MobiDB-lite"/>
    </source>
</evidence>
<reference evidence="3 4" key="1">
    <citation type="journal article" date="2011" name="Genome Res.">
        <title>Chromosome and gene copy number variation allow major structural change between species and strains of Leishmania.</title>
        <authorList>
            <person name="Rogers M.B."/>
            <person name="Hilley J.D."/>
            <person name="Dickens N.J."/>
            <person name="Wilkes J."/>
            <person name="Bates P.A."/>
            <person name="Depledge D.P."/>
            <person name="Harris D."/>
            <person name="Her Y."/>
            <person name="Herzyk P."/>
            <person name="Imamura H."/>
            <person name="Otto T.D."/>
            <person name="Sanders M."/>
            <person name="Seeger K."/>
            <person name="Dujardin J.C."/>
            <person name="Berriman M."/>
            <person name="Smith D.F."/>
            <person name="Hertz-Fowler C."/>
            <person name="Mottram J.C."/>
        </authorList>
    </citation>
    <scope>NUCLEOTIDE SEQUENCE [LARGE SCALE GENOMIC DNA]</scope>
    <source>
        <strain evidence="3 4">MHOM/GT/2001/U1103</strain>
    </source>
</reference>
<feature type="transmembrane region" description="Helical" evidence="2">
    <location>
        <begin position="12"/>
        <end position="31"/>
    </location>
</feature>
<feature type="transmembrane region" description="Helical" evidence="2">
    <location>
        <begin position="37"/>
        <end position="67"/>
    </location>
</feature>
<keyword evidence="4" id="KW-1185">Reference proteome</keyword>